<keyword evidence="3" id="KW-0813">Transport</keyword>
<sequence length="93" mass="10070">MILNTAIQACEIMLSIAVLIGFYRLAKGPTAVDRIIAFDLIVLTIVAFTALLSIEEGTEHFLELILVISLLGFFGTIALIKAMGATENTEEVE</sequence>
<keyword evidence="4" id="KW-1003">Cell membrane</keyword>
<dbReference type="PANTHER" id="PTHR34702">
    <property type="entry name" value="NA(+)/H(+) ANTIPORTER SUBUNIT F1"/>
    <property type="match status" value="1"/>
</dbReference>
<name>A0A6B2M5N4_9BACT</name>
<gene>
    <name evidence="9" type="ORF">G0Q06_13840</name>
</gene>
<comment type="subcellular location">
    <subcellularLocation>
        <location evidence="1">Cell membrane</location>
        <topology evidence="1">Multi-pass membrane protein</topology>
    </subcellularLocation>
</comment>
<proteinExistence type="inferred from homology"/>
<feature type="transmembrane region" description="Helical" evidence="8">
    <location>
        <begin position="35"/>
        <end position="54"/>
    </location>
</feature>
<keyword evidence="10" id="KW-1185">Reference proteome</keyword>
<comment type="caution">
    <text evidence="9">The sequence shown here is derived from an EMBL/GenBank/DDBJ whole genome shotgun (WGS) entry which is preliminary data.</text>
</comment>
<evidence type="ECO:0000256" key="7">
    <source>
        <dbReference type="ARBA" id="ARBA00023136"/>
    </source>
</evidence>
<dbReference type="GO" id="GO:0015385">
    <property type="term" value="F:sodium:proton antiporter activity"/>
    <property type="evidence" value="ECO:0007669"/>
    <property type="project" value="TreeGrafter"/>
</dbReference>
<reference evidence="9 10" key="1">
    <citation type="submission" date="2020-02" db="EMBL/GenBank/DDBJ databases">
        <title>Albibacoteraceae fam. nov., the first described family within the subdivision 4 Verrucomicrobia.</title>
        <authorList>
            <person name="Xi F."/>
        </authorList>
    </citation>
    <scope>NUCLEOTIDE SEQUENCE [LARGE SCALE GENOMIC DNA]</scope>
    <source>
        <strain evidence="9 10">CK1056</strain>
    </source>
</reference>
<organism evidence="9 10">
    <name type="scientific">Oceanipulchritudo coccoides</name>
    <dbReference type="NCBI Taxonomy" id="2706888"/>
    <lineage>
        <taxon>Bacteria</taxon>
        <taxon>Pseudomonadati</taxon>
        <taxon>Verrucomicrobiota</taxon>
        <taxon>Opitutia</taxon>
        <taxon>Puniceicoccales</taxon>
        <taxon>Oceanipulchritudinaceae</taxon>
        <taxon>Oceanipulchritudo</taxon>
    </lineage>
</organism>
<keyword evidence="6 8" id="KW-1133">Transmembrane helix</keyword>
<accession>A0A6B2M5N4</accession>
<evidence type="ECO:0000256" key="2">
    <source>
        <dbReference type="ARBA" id="ARBA00009212"/>
    </source>
</evidence>
<evidence type="ECO:0000256" key="6">
    <source>
        <dbReference type="ARBA" id="ARBA00022989"/>
    </source>
</evidence>
<dbReference type="EMBL" id="JAAGNX010000003">
    <property type="protein sequence ID" value="NDV63542.1"/>
    <property type="molecule type" value="Genomic_DNA"/>
</dbReference>
<dbReference type="InterPro" id="IPR007208">
    <property type="entry name" value="MrpF/PhaF-like"/>
</dbReference>
<evidence type="ECO:0000256" key="1">
    <source>
        <dbReference type="ARBA" id="ARBA00004651"/>
    </source>
</evidence>
<feature type="transmembrane region" description="Helical" evidence="8">
    <location>
        <begin position="6"/>
        <end position="23"/>
    </location>
</feature>
<protein>
    <submittedName>
        <fullName evidence="9">Na(+)/H(+) antiporter subunit F</fullName>
    </submittedName>
</protein>
<keyword evidence="7 8" id="KW-0472">Membrane</keyword>
<dbReference type="Proteomes" id="UP000478417">
    <property type="component" value="Unassembled WGS sequence"/>
</dbReference>
<evidence type="ECO:0000256" key="5">
    <source>
        <dbReference type="ARBA" id="ARBA00022692"/>
    </source>
</evidence>
<evidence type="ECO:0000313" key="10">
    <source>
        <dbReference type="Proteomes" id="UP000478417"/>
    </source>
</evidence>
<comment type="similarity">
    <text evidence="2">Belongs to the CPA3 antiporters (TC 2.A.63) subunit F family.</text>
</comment>
<dbReference type="GO" id="GO:0005886">
    <property type="term" value="C:plasma membrane"/>
    <property type="evidence" value="ECO:0007669"/>
    <property type="project" value="UniProtKB-SubCell"/>
</dbReference>
<evidence type="ECO:0000256" key="3">
    <source>
        <dbReference type="ARBA" id="ARBA00022448"/>
    </source>
</evidence>
<evidence type="ECO:0000313" key="9">
    <source>
        <dbReference type="EMBL" id="NDV63542.1"/>
    </source>
</evidence>
<dbReference type="RefSeq" id="WP_163967222.1">
    <property type="nucleotide sequence ID" value="NZ_JAAGNX010000003.1"/>
</dbReference>
<evidence type="ECO:0000256" key="8">
    <source>
        <dbReference type="SAM" id="Phobius"/>
    </source>
</evidence>
<dbReference type="Pfam" id="PF04066">
    <property type="entry name" value="MrpF_PhaF"/>
    <property type="match status" value="1"/>
</dbReference>
<keyword evidence="5 8" id="KW-0812">Transmembrane</keyword>
<dbReference type="PANTHER" id="PTHR34702:SF1">
    <property type="entry name" value="NA(+)_H(+) ANTIPORTER SUBUNIT F"/>
    <property type="match status" value="1"/>
</dbReference>
<dbReference type="AlphaFoldDB" id="A0A6B2M5N4"/>
<evidence type="ECO:0000256" key="4">
    <source>
        <dbReference type="ARBA" id="ARBA00022475"/>
    </source>
</evidence>
<feature type="transmembrane region" description="Helical" evidence="8">
    <location>
        <begin position="60"/>
        <end position="80"/>
    </location>
</feature>